<feature type="transmembrane region" description="Helical" evidence="2">
    <location>
        <begin position="58"/>
        <end position="79"/>
    </location>
</feature>
<feature type="domain" description="PA" evidence="3">
    <location>
        <begin position="444"/>
        <end position="519"/>
    </location>
</feature>
<evidence type="ECO:0000259" key="3">
    <source>
        <dbReference type="Pfam" id="PF02225"/>
    </source>
</evidence>
<feature type="compositionally biased region" description="Basic and acidic residues" evidence="1">
    <location>
        <begin position="95"/>
        <end position="104"/>
    </location>
</feature>
<keyword evidence="2" id="KW-1133">Transmembrane helix</keyword>
<dbReference type="InterPro" id="IPR003137">
    <property type="entry name" value="PA_domain"/>
</dbReference>
<reference evidence="4 5" key="1">
    <citation type="submission" date="2019-03" db="EMBL/GenBank/DDBJ databases">
        <title>Genomics of glacier-inhabiting Cryobacterium strains.</title>
        <authorList>
            <person name="Liu Q."/>
            <person name="Xin Y.-H."/>
        </authorList>
    </citation>
    <scope>NUCLEOTIDE SEQUENCE [LARGE SCALE GENOMIC DNA]</scope>
    <source>
        <strain evidence="4 5">CGMCC 1.4292</strain>
    </source>
</reference>
<feature type="region of interest" description="Disordered" evidence="1">
    <location>
        <begin position="91"/>
        <end position="117"/>
    </location>
</feature>
<dbReference type="SUPFAM" id="SSF50969">
    <property type="entry name" value="YVTN repeat-like/Quinoprotein amine dehydrogenase"/>
    <property type="match status" value="1"/>
</dbReference>
<proteinExistence type="predicted"/>
<keyword evidence="2" id="KW-0812">Transmembrane</keyword>
<evidence type="ECO:0000256" key="2">
    <source>
        <dbReference type="SAM" id="Phobius"/>
    </source>
</evidence>
<keyword evidence="2" id="KW-0472">Membrane</keyword>
<evidence type="ECO:0000256" key="1">
    <source>
        <dbReference type="SAM" id="MobiDB-lite"/>
    </source>
</evidence>
<keyword evidence="5" id="KW-1185">Reference proteome</keyword>
<comment type="caution">
    <text evidence="4">The sequence shown here is derived from an EMBL/GenBank/DDBJ whole genome shotgun (WGS) entry which is preliminary data.</text>
</comment>
<dbReference type="InterPro" id="IPR013211">
    <property type="entry name" value="LVIVD"/>
</dbReference>
<organism evidence="4 5">
    <name type="scientific">Cryobacterium psychrophilum</name>
    <dbReference type="NCBI Taxonomy" id="41988"/>
    <lineage>
        <taxon>Bacteria</taxon>
        <taxon>Bacillati</taxon>
        <taxon>Actinomycetota</taxon>
        <taxon>Actinomycetes</taxon>
        <taxon>Micrococcales</taxon>
        <taxon>Microbacteriaceae</taxon>
        <taxon>Cryobacterium</taxon>
    </lineage>
</organism>
<evidence type="ECO:0000313" key="5">
    <source>
        <dbReference type="Proteomes" id="UP000298218"/>
    </source>
</evidence>
<dbReference type="Proteomes" id="UP000298218">
    <property type="component" value="Unassembled WGS sequence"/>
</dbReference>
<evidence type="ECO:0000313" key="4">
    <source>
        <dbReference type="EMBL" id="TFD82465.1"/>
    </source>
</evidence>
<dbReference type="InterPro" id="IPR046450">
    <property type="entry name" value="PA_dom_sf"/>
</dbReference>
<dbReference type="InterPro" id="IPR011044">
    <property type="entry name" value="Quino_amine_DH_bsu"/>
</dbReference>
<accession>A0A4Y8KWV3</accession>
<dbReference type="Pfam" id="PF08309">
    <property type="entry name" value="LVIVD"/>
    <property type="match status" value="2"/>
</dbReference>
<name>A0A4Y8KWV3_9MICO</name>
<dbReference type="SUPFAM" id="SSF52025">
    <property type="entry name" value="PA domain"/>
    <property type="match status" value="1"/>
</dbReference>
<dbReference type="AlphaFoldDB" id="A0A4Y8KWV3"/>
<gene>
    <name evidence="4" type="ORF">E3T53_00945</name>
</gene>
<protein>
    <recommendedName>
        <fullName evidence="3">PA domain-containing protein</fullName>
    </recommendedName>
</protein>
<sequence>MPGSRPAATTGASVSASTTVRPIASAPYHIRLHSGLLAPPTTAGILHRTRRSLLIKPFYARTALVLVSALMIAAAAPAAGSVSRLADDGAINSGKETHAHDDAQHGVSEGHLPPTNNNVTKIGNIDLFAGAEEPGRIADVAVMGNYAYLTAFYAPECDRGGVYIVDISDPTSPKQVSKISSHVGTFSGEGSQVISLNTPSFTGDLLIYQNEICPGSKVGVGGITLIDVTNPLKPKKLVEGFGDFSVKGKSQTHSNETHSAFAWQDGSQAYAVLVDNEEAEDIDIIDITNPSRPKLISETSLADQTKQPNGAVHGDAAFLHDMVVKEIDGIQTMLVSYWDGGYAKLNVENPASPQFIADTDFAAVDPVRFEVTNGAQVISPEGNGHQAEFTRDNQFFIATDEDFDPYRVTATMGDGTAFTAVQGSDVPQINVNTTLAGDTRGVGLACDAATILPADASHTVAVIERGVCDFAVKVQNVEAKGYLGAIVFNRTGDGGCEALVSMLVTAGIPAVFVSRTDGFRILGGLPAGYSCDASGAGTAAPPVGTDGQTVDLKAVFDGWGYVHLYDANTMAEVDQYYLPEGQDPAFAAGFGDLSVHEVATDPDEDLAYVSYYAGGFRVLSYGPTGLKEVGSYIDEGGNNFWGVQVYTHPNGQKYVLASDRDSGLYILQYTGP</sequence>
<dbReference type="OrthoDB" id="8375at2"/>
<dbReference type="EMBL" id="SOHQ01000001">
    <property type="protein sequence ID" value="TFD82465.1"/>
    <property type="molecule type" value="Genomic_DNA"/>
</dbReference>
<dbReference type="Pfam" id="PF02225">
    <property type="entry name" value="PA"/>
    <property type="match status" value="1"/>
</dbReference>
<dbReference type="Gene3D" id="3.50.30.30">
    <property type="match status" value="1"/>
</dbReference>